<dbReference type="EMBL" id="CP144529">
    <property type="protein sequence ID" value="WWC73489.1"/>
    <property type="molecule type" value="Genomic_DNA"/>
</dbReference>
<dbReference type="Proteomes" id="UP000094020">
    <property type="component" value="Chromosome 11"/>
</dbReference>
<feature type="compositionally biased region" description="Low complexity" evidence="1">
    <location>
        <begin position="61"/>
        <end position="70"/>
    </location>
</feature>
<feature type="compositionally biased region" description="Polar residues" evidence="1">
    <location>
        <begin position="1"/>
        <end position="19"/>
    </location>
</feature>
<name>A0A1B9HXD2_9TREE</name>
<accession>A0A1B9HXD2</accession>
<sequence>MSVTALGTASQFTRINTSRGESEWEPLPGCCPKVPIFLRKATIPIETNDTSLNDTRRRSSTGRSPSPSSTHYRLNKEERSIISKVQSTLSSRPFAKSEINIDSDENEESISPSDDTILTSLLSNDPNILSPGRFKTRTTIFKRRLKTESDNQNYDEDTKRDFLKASEIIGLVLKKNHNSMGRRPPEEKDYLKVDPKMTVHS</sequence>
<feature type="compositionally biased region" description="Basic and acidic residues" evidence="1">
    <location>
        <begin position="183"/>
        <end position="201"/>
    </location>
</feature>
<keyword evidence="4" id="KW-1185">Reference proteome</keyword>
<dbReference type="AlphaFoldDB" id="A0A1B9HXD2"/>
<proteinExistence type="predicted"/>
<feature type="region of interest" description="Disordered" evidence="1">
    <location>
        <begin position="1"/>
        <end position="27"/>
    </location>
</feature>
<organism evidence="2">
    <name type="scientific">Kwoniella pini CBS 10737</name>
    <dbReference type="NCBI Taxonomy" id="1296096"/>
    <lineage>
        <taxon>Eukaryota</taxon>
        <taxon>Fungi</taxon>
        <taxon>Dikarya</taxon>
        <taxon>Basidiomycota</taxon>
        <taxon>Agaricomycotina</taxon>
        <taxon>Tremellomycetes</taxon>
        <taxon>Tremellales</taxon>
        <taxon>Cryptococcaceae</taxon>
        <taxon>Kwoniella</taxon>
    </lineage>
</organism>
<evidence type="ECO:0000313" key="2">
    <source>
        <dbReference type="EMBL" id="OCF47924.1"/>
    </source>
</evidence>
<reference evidence="2" key="1">
    <citation type="submission" date="2013-07" db="EMBL/GenBank/DDBJ databases">
        <title>The Genome Sequence of Cryptococcus pinus CBS10737.</title>
        <authorList>
            <consortium name="The Broad Institute Genome Sequencing Platform"/>
            <person name="Cuomo C."/>
            <person name="Litvintseva A."/>
            <person name="Chen Y."/>
            <person name="Heitman J."/>
            <person name="Sun S."/>
            <person name="Springer D."/>
            <person name="Dromer F."/>
            <person name="Young S.K."/>
            <person name="Zeng Q."/>
            <person name="Gargeya S."/>
            <person name="Fitzgerald M."/>
            <person name="Abouelleil A."/>
            <person name="Alvarado L."/>
            <person name="Berlin A.M."/>
            <person name="Chapman S.B."/>
            <person name="Dewar J."/>
            <person name="Goldberg J."/>
            <person name="Griggs A."/>
            <person name="Gujja S."/>
            <person name="Hansen M."/>
            <person name="Howarth C."/>
            <person name="Imamovic A."/>
            <person name="Larimer J."/>
            <person name="McCowan C."/>
            <person name="Murphy C."/>
            <person name="Pearson M."/>
            <person name="Priest M."/>
            <person name="Roberts A."/>
            <person name="Saif S."/>
            <person name="Shea T."/>
            <person name="Sykes S."/>
            <person name="Wortman J."/>
            <person name="Nusbaum C."/>
            <person name="Birren B."/>
        </authorList>
    </citation>
    <scope>NUCLEOTIDE SEQUENCE [LARGE SCALE GENOMIC DNA]</scope>
    <source>
        <strain evidence="2">CBS 10737</strain>
    </source>
</reference>
<reference evidence="3" key="2">
    <citation type="submission" date="2013-07" db="EMBL/GenBank/DDBJ databases">
        <authorList>
            <consortium name="The Broad Institute Genome Sequencing Platform"/>
            <person name="Cuomo C."/>
            <person name="Litvintseva A."/>
            <person name="Chen Y."/>
            <person name="Heitman J."/>
            <person name="Sun S."/>
            <person name="Springer D."/>
            <person name="Dromer F."/>
            <person name="Young S.K."/>
            <person name="Zeng Q."/>
            <person name="Gargeya S."/>
            <person name="Fitzgerald M."/>
            <person name="Abouelleil A."/>
            <person name="Alvarado L."/>
            <person name="Berlin A.M."/>
            <person name="Chapman S.B."/>
            <person name="Dewar J."/>
            <person name="Goldberg J."/>
            <person name="Griggs A."/>
            <person name="Gujja S."/>
            <person name="Hansen M."/>
            <person name="Howarth C."/>
            <person name="Imamovic A."/>
            <person name="Larimer J."/>
            <person name="McCowan C."/>
            <person name="Murphy C."/>
            <person name="Pearson M."/>
            <person name="Priest M."/>
            <person name="Roberts A."/>
            <person name="Saif S."/>
            <person name="Shea T."/>
            <person name="Sykes S."/>
            <person name="Wortman J."/>
            <person name="Nusbaum C."/>
            <person name="Birren B."/>
        </authorList>
    </citation>
    <scope>NUCLEOTIDE SEQUENCE</scope>
    <source>
        <strain evidence="3">CBS 10737</strain>
    </source>
</reference>
<gene>
    <name evidence="2" type="ORF">I206_05788</name>
    <name evidence="3" type="ORF">I206_107459</name>
</gene>
<reference evidence="3" key="4">
    <citation type="submission" date="2024-02" db="EMBL/GenBank/DDBJ databases">
        <title>Comparative genomics of Cryptococcus and Kwoniella reveals pathogenesis evolution and contrasting modes of karyotype evolution via chromosome fusion or intercentromeric recombination.</title>
        <authorList>
            <person name="Coelho M.A."/>
            <person name="David-Palma M."/>
            <person name="Shea T."/>
            <person name="Bowers K."/>
            <person name="McGinley-Smith S."/>
            <person name="Mohammad A.W."/>
            <person name="Gnirke A."/>
            <person name="Yurkov A.M."/>
            <person name="Nowrousian M."/>
            <person name="Sun S."/>
            <person name="Cuomo C.A."/>
            <person name="Heitman J."/>
        </authorList>
    </citation>
    <scope>NUCLEOTIDE SEQUENCE</scope>
    <source>
        <strain evidence="3">CBS 10737</strain>
    </source>
</reference>
<protein>
    <submittedName>
        <fullName evidence="2">Uncharacterized protein</fullName>
    </submittedName>
</protein>
<evidence type="ECO:0000313" key="4">
    <source>
        <dbReference type="Proteomes" id="UP000094020"/>
    </source>
</evidence>
<feature type="region of interest" description="Disordered" evidence="1">
    <location>
        <begin position="47"/>
        <end position="77"/>
    </location>
</feature>
<dbReference type="KEGG" id="kpin:30174157"/>
<evidence type="ECO:0000313" key="3">
    <source>
        <dbReference type="EMBL" id="WWC73489.1"/>
    </source>
</evidence>
<dbReference type="GeneID" id="30174157"/>
<feature type="region of interest" description="Disordered" evidence="1">
    <location>
        <begin position="177"/>
        <end position="201"/>
    </location>
</feature>
<dbReference type="RefSeq" id="XP_019009143.1">
    <property type="nucleotide sequence ID" value="XM_019157503.1"/>
</dbReference>
<dbReference type="EMBL" id="KI894014">
    <property type="protein sequence ID" value="OCF47924.1"/>
    <property type="molecule type" value="Genomic_DNA"/>
</dbReference>
<evidence type="ECO:0000256" key="1">
    <source>
        <dbReference type="SAM" id="MobiDB-lite"/>
    </source>
</evidence>
<reference evidence="2" key="3">
    <citation type="submission" date="2016-07" db="EMBL/GenBank/DDBJ databases">
        <title>Evolution of pathogenesis and genome organization in the Tremellales.</title>
        <authorList>
            <person name="Cuomo C."/>
            <person name="Litvintseva A."/>
            <person name="Heitman J."/>
            <person name="Chen Y."/>
            <person name="Sun S."/>
            <person name="Springer D."/>
            <person name="Dromer F."/>
            <person name="Young S."/>
            <person name="Zeng Q."/>
            <person name="Chapman S."/>
            <person name="Gujja S."/>
            <person name="Saif S."/>
            <person name="Birren B."/>
        </authorList>
    </citation>
    <scope>NUCLEOTIDE SEQUENCE</scope>
    <source>
        <strain evidence="2">CBS 10737</strain>
    </source>
</reference>